<name>A0ABU2JAC8_9ACTN</name>
<evidence type="ECO:0000256" key="1">
    <source>
        <dbReference type="ARBA" id="ARBA00022603"/>
    </source>
</evidence>
<dbReference type="Proteomes" id="UP001183176">
    <property type="component" value="Unassembled WGS sequence"/>
</dbReference>
<dbReference type="InterPro" id="IPR036926">
    <property type="entry name" value="Thymidate_synth/dCMP_Mease_sf"/>
</dbReference>
<protein>
    <submittedName>
        <fullName evidence="4">Thymidylate synthase</fullName>
        <ecNumber evidence="4">2.1.1.45</ecNumber>
    </submittedName>
</protein>
<dbReference type="EMBL" id="JAVREH010000011">
    <property type="protein sequence ID" value="MDT0261942.1"/>
    <property type="molecule type" value="Genomic_DNA"/>
</dbReference>
<evidence type="ECO:0000313" key="4">
    <source>
        <dbReference type="EMBL" id="MDT0261942.1"/>
    </source>
</evidence>
<dbReference type="GO" id="GO:0032259">
    <property type="term" value="P:methylation"/>
    <property type="evidence" value="ECO:0007669"/>
    <property type="project" value="UniProtKB-KW"/>
</dbReference>
<evidence type="ECO:0000256" key="2">
    <source>
        <dbReference type="ARBA" id="ARBA00022679"/>
    </source>
</evidence>
<sequence length="331" mass="37672">MFAPRYDNFEQAYLMQLRNVRDNSEFSNAPRGFRSREVLGVTYRLNNPRERIIRTPSRRANIIFNFAESLWYLSGSNSLDMVRFYAPSMEKFSADGRTLRGTAYGPRIFNFGGAGVNQWESVVKTLRADPDSKRAFVQIFAPEELLDPENIDVACTIGLQYMIRYGKLHAVSFMRANDAYRGAVSDVFSFTFLQEVLAHQLGLELGSYTHVAGSYHLYESDDALADRVLADAAPVDFEPFPVMPAGDNWDALHQVFELERALRTGQLSLGPRDIEKLELPHYWAQVVALLSLHARHRHDQTVDPDVMGFLDPVYVRLVKNCWQDLYATTAG</sequence>
<dbReference type="SUPFAM" id="SSF55831">
    <property type="entry name" value="Thymidylate synthase/dCMP hydroxymethylase"/>
    <property type="match status" value="1"/>
</dbReference>
<proteinExistence type="predicted"/>
<organism evidence="4 5">
    <name type="scientific">Jatrophihabitans lederbergiae</name>
    <dbReference type="NCBI Taxonomy" id="3075547"/>
    <lineage>
        <taxon>Bacteria</taxon>
        <taxon>Bacillati</taxon>
        <taxon>Actinomycetota</taxon>
        <taxon>Actinomycetes</taxon>
        <taxon>Jatrophihabitantales</taxon>
        <taxon>Jatrophihabitantaceae</taxon>
        <taxon>Jatrophihabitans</taxon>
    </lineage>
</organism>
<dbReference type="Gene3D" id="3.30.572.10">
    <property type="entry name" value="Thymidylate synthase/dCMP hydroxymethylase domain"/>
    <property type="match status" value="1"/>
</dbReference>
<dbReference type="PANTHER" id="PTHR11548">
    <property type="entry name" value="THYMIDYLATE SYNTHASE 1"/>
    <property type="match status" value="1"/>
</dbReference>
<dbReference type="Pfam" id="PF00303">
    <property type="entry name" value="Thymidylat_synt"/>
    <property type="match status" value="1"/>
</dbReference>
<keyword evidence="5" id="KW-1185">Reference proteome</keyword>
<dbReference type="GO" id="GO:0004799">
    <property type="term" value="F:thymidylate synthase activity"/>
    <property type="evidence" value="ECO:0007669"/>
    <property type="project" value="UniProtKB-EC"/>
</dbReference>
<dbReference type="InterPro" id="IPR045097">
    <property type="entry name" value="Thymidate_synth/dCMP_Mease"/>
</dbReference>
<evidence type="ECO:0000313" key="5">
    <source>
        <dbReference type="Proteomes" id="UP001183176"/>
    </source>
</evidence>
<gene>
    <name evidence="4" type="ORF">RM423_11090</name>
</gene>
<reference evidence="5" key="1">
    <citation type="submission" date="2023-07" db="EMBL/GenBank/DDBJ databases">
        <title>30 novel species of actinomycetes from the DSMZ collection.</title>
        <authorList>
            <person name="Nouioui I."/>
        </authorList>
    </citation>
    <scope>NUCLEOTIDE SEQUENCE [LARGE SCALE GENOMIC DNA]</scope>
    <source>
        <strain evidence="5">DSM 44399</strain>
    </source>
</reference>
<dbReference type="RefSeq" id="WP_311423094.1">
    <property type="nucleotide sequence ID" value="NZ_JAVREH010000011.1"/>
</dbReference>
<dbReference type="EC" id="2.1.1.45" evidence="4"/>
<dbReference type="InterPro" id="IPR023451">
    <property type="entry name" value="Thymidate_synth/dCMP_Mease_dom"/>
</dbReference>
<evidence type="ECO:0000259" key="3">
    <source>
        <dbReference type="Pfam" id="PF00303"/>
    </source>
</evidence>
<dbReference type="CDD" id="cd00351">
    <property type="entry name" value="TS_Pyrimidine_HMase"/>
    <property type="match status" value="1"/>
</dbReference>
<feature type="domain" description="Thymidylate synthase/dCMP hydroxymethylase" evidence="3">
    <location>
        <begin position="11"/>
        <end position="221"/>
    </location>
</feature>
<dbReference type="PANTHER" id="PTHR11548:SF9">
    <property type="entry name" value="THYMIDYLATE SYNTHASE"/>
    <property type="match status" value="1"/>
</dbReference>
<comment type="caution">
    <text evidence="4">The sequence shown here is derived from an EMBL/GenBank/DDBJ whole genome shotgun (WGS) entry which is preliminary data.</text>
</comment>
<keyword evidence="1 4" id="KW-0489">Methyltransferase</keyword>
<accession>A0ABU2JAC8</accession>
<keyword evidence="2 4" id="KW-0808">Transferase</keyword>